<dbReference type="PROSITE" id="PS00178">
    <property type="entry name" value="AA_TRNA_LIGASE_I"/>
    <property type="match status" value="1"/>
</dbReference>
<feature type="domain" description="RNA-binding S4" evidence="14">
    <location>
        <begin position="343"/>
        <end position="396"/>
    </location>
</feature>
<dbReference type="InterPro" id="IPR036986">
    <property type="entry name" value="S4_RNA-bd_sf"/>
</dbReference>
<evidence type="ECO:0000256" key="10">
    <source>
        <dbReference type="ARBA" id="ARBA00048248"/>
    </source>
</evidence>
<dbReference type="PROSITE" id="PS50889">
    <property type="entry name" value="S4"/>
    <property type="match status" value="1"/>
</dbReference>
<dbReference type="Proteomes" id="UP000229893">
    <property type="component" value="Unassembled WGS sequence"/>
</dbReference>
<evidence type="ECO:0000256" key="5">
    <source>
        <dbReference type="ARBA" id="ARBA00022741"/>
    </source>
</evidence>
<protein>
    <recommendedName>
        <fullName evidence="2 11">Tyrosine--tRNA ligase</fullName>
        <ecNumber evidence="2 11">6.1.1.1</ecNumber>
    </recommendedName>
</protein>
<comment type="caution">
    <text evidence="15">The sequence shown here is derived from an EMBL/GenBank/DDBJ whole genome shotgun (WGS) entry which is preliminary data.</text>
</comment>
<accession>A0A2H0N792</accession>
<dbReference type="CDD" id="cd00805">
    <property type="entry name" value="TyrRS_core"/>
    <property type="match status" value="1"/>
</dbReference>
<dbReference type="Gene3D" id="3.40.50.620">
    <property type="entry name" value="HUPs"/>
    <property type="match status" value="1"/>
</dbReference>
<evidence type="ECO:0000256" key="13">
    <source>
        <dbReference type="RuleBase" id="RU363036"/>
    </source>
</evidence>
<dbReference type="EC" id="6.1.1.1" evidence="2 11"/>
<dbReference type="GO" id="GO:0003723">
    <property type="term" value="F:RNA binding"/>
    <property type="evidence" value="ECO:0007669"/>
    <property type="project" value="UniProtKB-KW"/>
</dbReference>
<evidence type="ECO:0000259" key="14">
    <source>
        <dbReference type="SMART" id="SM00363"/>
    </source>
</evidence>
<dbReference type="EMBL" id="PCWO01000040">
    <property type="protein sequence ID" value="PIR04763.1"/>
    <property type="molecule type" value="Genomic_DNA"/>
</dbReference>
<dbReference type="Pfam" id="PF00579">
    <property type="entry name" value="tRNA-synt_1b"/>
    <property type="match status" value="1"/>
</dbReference>
<dbReference type="PRINTS" id="PR01040">
    <property type="entry name" value="TRNASYNTHTYR"/>
</dbReference>
<reference evidence="15 16" key="1">
    <citation type="submission" date="2017-09" db="EMBL/GenBank/DDBJ databases">
        <title>Depth-based differentiation of microbial function through sediment-hosted aquifers and enrichment of novel symbionts in the deep terrestrial subsurface.</title>
        <authorList>
            <person name="Probst A.J."/>
            <person name="Ladd B."/>
            <person name="Jarett J.K."/>
            <person name="Geller-Mcgrath D.E."/>
            <person name="Sieber C.M."/>
            <person name="Emerson J.B."/>
            <person name="Anantharaman K."/>
            <person name="Thomas B.C."/>
            <person name="Malmstrom R."/>
            <person name="Stieglmeier M."/>
            <person name="Klingl A."/>
            <person name="Woyke T."/>
            <person name="Ryan C.M."/>
            <person name="Banfield J.F."/>
        </authorList>
    </citation>
    <scope>NUCLEOTIDE SEQUENCE [LARGE SCALE GENOMIC DNA]</scope>
    <source>
        <strain evidence="15">CG11_big_fil_rev_8_21_14_0_20_35_14</strain>
    </source>
</reference>
<evidence type="ECO:0000256" key="11">
    <source>
        <dbReference type="NCBIfam" id="TIGR00234"/>
    </source>
</evidence>
<keyword evidence="7 12" id="KW-0694">RNA-binding</keyword>
<evidence type="ECO:0000256" key="1">
    <source>
        <dbReference type="ARBA" id="ARBA00011738"/>
    </source>
</evidence>
<dbReference type="NCBIfam" id="TIGR00234">
    <property type="entry name" value="tyrS"/>
    <property type="match status" value="1"/>
</dbReference>
<comment type="subunit">
    <text evidence="1">Homodimer.</text>
</comment>
<gene>
    <name evidence="15" type="ORF">COV57_02730</name>
</gene>
<dbReference type="Gene3D" id="1.10.240.10">
    <property type="entry name" value="Tyrosyl-Transfer RNA Synthetase"/>
    <property type="match status" value="1"/>
</dbReference>
<keyword evidence="9 13" id="KW-0030">Aminoacyl-tRNA synthetase</keyword>
<name>A0A2H0N792_9BACT</name>
<keyword evidence="6 13" id="KW-0067">ATP-binding</keyword>
<dbReference type="InterPro" id="IPR002942">
    <property type="entry name" value="S4_RNA-bd"/>
</dbReference>
<evidence type="ECO:0000256" key="8">
    <source>
        <dbReference type="ARBA" id="ARBA00022917"/>
    </source>
</evidence>
<comment type="catalytic activity">
    <reaction evidence="10">
        <text>tRNA(Tyr) + L-tyrosine + ATP = L-tyrosyl-tRNA(Tyr) + AMP + diphosphate + H(+)</text>
        <dbReference type="Rhea" id="RHEA:10220"/>
        <dbReference type="Rhea" id="RHEA-COMP:9706"/>
        <dbReference type="Rhea" id="RHEA-COMP:9707"/>
        <dbReference type="ChEBI" id="CHEBI:15378"/>
        <dbReference type="ChEBI" id="CHEBI:30616"/>
        <dbReference type="ChEBI" id="CHEBI:33019"/>
        <dbReference type="ChEBI" id="CHEBI:58315"/>
        <dbReference type="ChEBI" id="CHEBI:78442"/>
        <dbReference type="ChEBI" id="CHEBI:78536"/>
        <dbReference type="ChEBI" id="CHEBI:456215"/>
        <dbReference type="EC" id="6.1.1.1"/>
    </reaction>
</comment>
<sequence length="396" mass="45569">MNKVSTDAKKIKELLTRGVEEVIIEKDLIKALKSGKRLRVKFGIDPTSPDIHLGHTVALKKLREFQNLGHKTILLIGDFTATIGDPSGKNEMRKKLSFKEVQKNMENYLTQASKVIDLKKAEIRYNSEWFNKWSILDFHELTSKITVQRALERDDFKKRLSSDQDVSLLEIIYPLLQGYDSVALKSDVEIGGTDQKFNLLMGRKIQKRYNMSEQNILTTWLIEGLDGVNKMSKSLNNYIGVTDKPNDMFGKIMSTPDSLIVKYFRVLTDLSDKDIDKIKKSIQIEKENPMKFKKQLAEKIVSIYYDKKEASEAQKEWENVFSKKENPNEIKEIKLDKKTRDLVWLIVKINNTSKSEARRLIEQGGVKINNEKADINKQLAGGEIVKIGKKIFVKIK</sequence>
<dbReference type="PANTHER" id="PTHR11766:SF1">
    <property type="entry name" value="TYROSINE--TRNA LIGASE"/>
    <property type="match status" value="1"/>
</dbReference>
<evidence type="ECO:0000256" key="9">
    <source>
        <dbReference type="ARBA" id="ARBA00023146"/>
    </source>
</evidence>
<keyword evidence="4 13" id="KW-0436">Ligase</keyword>
<dbReference type="GO" id="GO:0004831">
    <property type="term" value="F:tyrosine-tRNA ligase activity"/>
    <property type="evidence" value="ECO:0007669"/>
    <property type="project" value="UniProtKB-UniRule"/>
</dbReference>
<dbReference type="InterPro" id="IPR001412">
    <property type="entry name" value="aa-tRNA-synth_I_CS"/>
</dbReference>
<dbReference type="Gene3D" id="3.10.290.10">
    <property type="entry name" value="RNA-binding S4 domain"/>
    <property type="match status" value="1"/>
</dbReference>
<keyword evidence="5 13" id="KW-0547">Nucleotide-binding</keyword>
<evidence type="ECO:0000256" key="2">
    <source>
        <dbReference type="ARBA" id="ARBA00013160"/>
    </source>
</evidence>
<dbReference type="SUPFAM" id="SSF55174">
    <property type="entry name" value="Alpha-L RNA-binding motif"/>
    <property type="match status" value="1"/>
</dbReference>
<keyword evidence="3" id="KW-0963">Cytoplasm</keyword>
<dbReference type="Pfam" id="PF01479">
    <property type="entry name" value="S4"/>
    <property type="match status" value="1"/>
</dbReference>
<dbReference type="PANTHER" id="PTHR11766">
    <property type="entry name" value="TYROSYL-TRNA SYNTHETASE"/>
    <property type="match status" value="1"/>
</dbReference>
<evidence type="ECO:0000313" key="16">
    <source>
        <dbReference type="Proteomes" id="UP000229893"/>
    </source>
</evidence>
<evidence type="ECO:0000256" key="6">
    <source>
        <dbReference type="ARBA" id="ARBA00022840"/>
    </source>
</evidence>
<keyword evidence="8 13" id="KW-0648">Protein biosynthesis</keyword>
<dbReference type="GO" id="GO:0005524">
    <property type="term" value="F:ATP binding"/>
    <property type="evidence" value="ECO:0007669"/>
    <property type="project" value="UniProtKB-KW"/>
</dbReference>
<evidence type="ECO:0000256" key="7">
    <source>
        <dbReference type="ARBA" id="ARBA00022884"/>
    </source>
</evidence>
<dbReference type="InterPro" id="IPR002305">
    <property type="entry name" value="aa-tRNA-synth_Ic"/>
</dbReference>
<dbReference type="GO" id="GO:0006437">
    <property type="term" value="P:tyrosyl-tRNA aminoacylation"/>
    <property type="evidence" value="ECO:0007669"/>
    <property type="project" value="UniProtKB-UniRule"/>
</dbReference>
<evidence type="ECO:0000313" key="15">
    <source>
        <dbReference type="EMBL" id="PIR04763.1"/>
    </source>
</evidence>
<dbReference type="InterPro" id="IPR014729">
    <property type="entry name" value="Rossmann-like_a/b/a_fold"/>
</dbReference>
<dbReference type="InterPro" id="IPR002307">
    <property type="entry name" value="Tyr-tRNA-ligase"/>
</dbReference>
<dbReference type="InterPro" id="IPR024088">
    <property type="entry name" value="Tyr-tRNA-ligase_bac-type"/>
</dbReference>
<evidence type="ECO:0000256" key="12">
    <source>
        <dbReference type="PROSITE-ProRule" id="PRU00182"/>
    </source>
</evidence>
<proteinExistence type="inferred from homology"/>
<organism evidence="15 16">
    <name type="scientific">Candidatus Liptonbacteria bacterium CG11_big_fil_rev_8_21_14_0_20_35_14</name>
    <dbReference type="NCBI Taxonomy" id="1974634"/>
    <lineage>
        <taxon>Bacteria</taxon>
        <taxon>Candidatus Liptoniibacteriota</taxon>
    </lineage>
</organism>
<dbReference type="SMART" id="SM00363">
    <property type="entry name" value="S4"/>
    <property type="match status" value="1"/>
</dbReference>
<dbReference type="FunFam" id="3.40.50.620:FF:000061">
    <property type="entry name" value="Tyrosine--tRNA ligase"/>
    <property type="match status" value="1"/>
</dbReference>
<comment type="similarity">
    <text evidence="13">Belongs to the class-I aminoacyl-tRNA synthetase family.</text>
</comment>
<dbReference type="GO" id="GO:0005829">
    <property type="term" value="C:cytosol"/>
    <property type="evidence" value="ECO:0007669"/>
    <property type="project" value="TreeGrafter"/>
</dbReference>
<dbReference type="SUPFAM" id="SSF52374">
    <property type="entry name" value="Nucleotidylyl transferase"/>
    <property type="match status" value="1"/>
</dbReference>
<evidence type="ECO:0000256" key="3">
    <source>
        <dbReference type="ARBA" id="ARBA00022490"/>
    </source>
</evidence>
<evidence type="ECO:0000256" key="4">
    <source>
        <dbReference type="ARBA" id="ARBA00022598"/>
    </source>
</evidence>
<dbReference type="CDD" id="cd00165">
    <property type="entry name" value="S4"/>
    <property type="match status" value="1"/>
</dbReference>
<dbReference type="AlphaFoldDB" id="A0A2H0N792"/>